<evidence type="ECO:0000256" key="1">
    <source>
        <dbReference type="ARBA" id="ARBA00010759"/>
    </source>
</evidence>
<comment type="similarity">
    <text evidence="1 2">Belongs to the polypeptide deformylase family.</text>
</comment>
<feature type="active site" evidence="2">
    <location>
        <position position="141"/>
    </location>
</feature>
<dbReference type="EC" id="3.5.1.88" evidence="2"/>
<dbReference type="PIRSF" id="PIRSF004749">
    <property type="entry name" value="Pep_def"/>
    <property type="match status" value="1"/>
</dbReference>
<keyword evidence="2" id="KW-0479">Metal-binding</keyword>
<comment type="caution">
    <text evidence="3">The sequence shown here is derived from an EMBL/GenBank/DDBJ whole genome shotgun (WGS) entry which is preliminary data.</text>
</comment>
<evidence type="ECO:0000313" key="4">
    <source>
        <dbReference type="Proteomes" id="UP000034246"/>
    </source>
</evidence>
<comment type="function">
    <text evidence="2">Removes the formyl group from the N-terminal Met of newly synthesized proteins. Requires at least a dipeptide for an efficient rate of reaction. N-terminal L-methionine is a prerequisite for activity but the enzyme has broad specificity at other positions.</text>
</comment>
<dbReference type="CDD" id="cd00487">
    <property type="entry name" value="Pep_deformylase"/>
    <property type="match status" value="1"/>
</dbReference>
<feature type="binding site" evidence="2">
    <location>
        <position position="144"/>
    </location>
    <ligand>
        <name>Fe cation</name>
        <dbReference type="ChEBI" id="CHEBI:24875"/>
    </ligand>
</feature>
<proteinExistence type="inferred from homology"/>
<dbReference type="GO" id="GO:0046872">
    <property type="term" value="F:metal ion binding"/>
    <property type="evidence" value="ECO:0007669"/>
    <property type="project" value="UniProtKB-KW"/>
</dbReference>
<dbReference type="GO" id="GO:0006412">
    <property type="term" value="P:translation"/>
    <property type="evidence" value="ECO:0007669"/>
    <property type="project" value="UniProtKB-UniRule"/>
</dbReference>
<keyword evidence="2" id="KW-0408">Iron</keyword>
<dbReference type="PRINTS" id="PR01576">
    <property type="entry name" value="PDEFORMYLASE"/>
</dbReference>
<dbReference type="InterPro" id="IPR036821">
    <property type="entry name" value="Peptide_deformylase_sf"/>
</dbReference>
<dbReference type="NCBIfam" id="NF001159">
    <property type="entry name" value="PRK00150.1-3"/>
    <property type="match status" value="1"/>
</dbReference>
<dbReference type="Gene3D" id="3.90.45.10">
    <property type="entry name" value="Peptide deformylase"/>
    <property type="match status" value="1"/>
</dbReference>
<organism evidence="3 4">
    <name type="scientific">Candidatus Woesebacteria bacterium GW2011_GWA1_39_21</name>
    <dbReference type="NCBI Taxonomy" id="1618550"/>
    <lineage>
        <taxon>Bacteria</taxon>
        <taxon>Candidatus Woeseibacteriota</taxon>
    </lineage>
</organism>
<keyword evidence="2" id="KW-0378">Hydrolase</keyword>
<evidence type="ECO:0000256" key="2">
    <source>
        <dbReference type="HAMAP-Rule" id="MF_00163"/>
    </source>
</evidence>
<dbReference type="GO" id="GO:0042586">
    <property type="term" value="F:peptide deformylase activity"/>
    <property type="evidence" value="ECO:0007669"/>
    <property type="project" value="UniProtKB-UniRule"/>
</dbReference>
<name>A0A0G0NCN8_9BACT</name>
<feature type="binding site" evidence="2">
    <location>
        <position position="98"/>
    </location>
    <ligand>
        <name>Fe cation</name>
        <dbReference type="ChEBI" id="CHEBI:24875"/>
    </ligand>
</feature>
<dbReference type="Pfam" id="PF01327">
    <property type="entry name" value="Pep_deformylase"/>
    <property type="match status" value="1"/>
</dbReference>
<dbReference type="PANTHER" id="PTHR10458">
    <property type="entry name" value="PEPTIDE DEFORMYLASE"/>
    <property type="match status" value="1"/>
</dbReference>
<comment type="catalytic activity">
    <reaction evidence="2">
        <text>N-terminal N-formyl-L-methionyl-[peptide] + H2O = N-terminal L-methionyl-[peptide] + formate</text>
        <dbReference type="Rhea" id="RHEA:24420"/>
        <dbReference type="Rhea" id="RHEA-COMP:10639"/>
        <dbReference type="Rhea" id="RHEA-COMP:10640"/>
        <dbReference type="ChEBI" id="CHEBI:15377"/>
        <dbReference type="ChEBI" id="CHEBI:15740"/>
        <dbReference type="ChEBI" id="CHEBI:49298"/>
        <dbReference type="ChEBI" id="CHEBI:64731"/>
        <dbReference type="EC" id="3.5.1.88"/>
    </reaction>
</comment>
<dbReference type="PANTHER" id="PTHR10458:SF22">
    <property type="entry name" value="PEPTIDE DEFORMYLASE"/>
    <property type="match status" value="1"/>
</dbReference>
<dbReference type="EMBL" id="LBWP01000018">
    <property type="protein sequence ID" value="KKR10581.1"/>
    <property type="molecule type" value="Genomic_DNA"/>
</dbReference>
<dbReference type="STRING" id="1618550.UT39_C0018G0054"/>
<accession>A0A0G0NCN8</accession>
<reference evidence="3 4" key="1">
    <citation type="journal article" date="2015" name="Nature">
        <title>rRNA introns, odd ribosomes, and small enigmatic genomes across a large radiation of phyla.</title>
        <authorList>
            <person name="Brown C.T."/>
            <person name="Hug L.A."/>
            <person name="Thomas B.C."/>
            <person name="Sharon I."/>
            <person name="Castelle C.J."/>
            <person name="Singh A."/>
            <person name="Wilkins M.J."/>
            <person name="Williams K.H."/>
            <person name="Banfield J.F."/>
        </authorList>
    </citation>
    <scope>NUCLEOTIDE SEQUENCE [LARGE SCALE GENOMIC DNA]</scope>
</reference>
<dbReference type="HAMAP" id="MF_00163">
    <property type="entry name" value="Pep_deformylase"/>
    <property type="match status" value="1"/>
</dbReference>
<dbReference type="SUPFAM" id="SSF56420">
    <property type="entry name" value="Peptide deformylase"/>
    <property type="match status" value="1"/>
</dbReference>
<evidence type="ECO:0000313" key="3">
    <source>
        <dbReference type="EMBL" id="KKR10581.1"/>
    </source>
</evidence>
<dbReference type="NCBIfam" id="TIGR00079">
    <property type="entry name" value="pept_deformyl"/>
    <property type="match status" value="1"/>
</dbReference>
<comment type="cofactor">
    <cofactor evidence="2">
        <name>Fe(2+)</name>
        <dbReference type="ChEBI" id="CHEBI:29033"/>
    </cofactor>
    <text evidence="2">Binds 1 Fe(2+) ion.</text>
</comment>
<keyword evidence="2" id="KW-0648">Protein biosynthesis</keyword>
<dbReference type="PATRIC" id="fig|1618550.3.peg.988"/>
<feature type="binding site" evidence="2">
    <location>
        <position position="140"/>
    </location>
    <ligand>
        <name>Fe cation</name>
        <dbReference type="ChEBI" id="CHEBI:24875"/>
    </ligand>
</feature>
<gene>
    <name evidence="2" type="primary">def</name>
    <name evidence="3" type="ORF">UT39_C0018G0054</name>
</gene>
<sequence length="174" mass="19640">MIQKIVSVKDPTLRIPSKNITRFDKKTYKLINDLKDTLVIQNDPVGVGLAAPQIGKNLRVFAIKPDATVKIIANPEIISVAKEAKDLIDHDTKLMEGCLSLPNLYGPLKRPSTVKINYLDDKGEKVTKLFSGFEAQIILHEIDHLNGILFIDRLLEQKKPLYELVNGEWEKVEI</sequence>
<protein>
    <recommendedName>
        <fullName evidence="2">Peptide deformylase</fullName>
        <shortName evidence="2">PDF</shortName>
        <ecNumber evidence="2">3.5.1.88</ecNumber>
    </recommendedName>
    <alternativeName>
        <fullName evidence="2">Polypeptide deformylase</fullName>
    </alternativeName>
</protein>
<dbReference type="Proteomes" id="UP000034246">
    <property type="component" value="Unassembled WGS sequence"/>
</dbReference>
<dbReference type="InterPro" id="IPR023635">
    <property type="entry name" value="Peptide_deformylase"/>
</dbReference>
<dbReference type="AlphaFoldDB" id="A0A0G0NCN8"/>